<name>A0A6P3J138_BISBB</name>
<accession>A0A6P3J138</accession>
<feature type="compositionally biased region" description="Basic residues" evidence="1">
    <location>
        <begin position="151"/>
        <end position="163"/>
    </location>
</feature>
<feature type="region of interest" description="Disordered" evidence="1">
    <location>
        <begin position="220"/>
        <end position="244"/>
    </location>
</feature>
<feature type="compositionally biased region" description="Basic and acidic residues" evidence="1">
    <location>
        <begin position="233"/>
        <end position="244"/>
    </location>
</feature>
<dbReference type="KEGG" id="bbis:105004398"/>
<protein>
    <submittedName>
        <fullName evidence="3">Uncharacterized protein LOC105004398 isoform X1</fullName>
    </submittedName>
</protein>
<evidence type="ECO:0000313" key="3">
    <source>
        <dbReference type="RefSeq" id="XP_010860296.1"/>
    </source>
</evidence>
<reference evidence="3" key="1">
    <citation type="submission" date="2025-08" db="UniProtKB">
        <authorList>
            <consortium name="RefSeq"/>
        </authorList>
    </citation>
    <scope>IDENTIFICATION</scope>
    <source>
        <tissue evidence="3">Blood</tissue>
    </source>
</reference>
<gene>
    <name evidence="3" type="primary">LOC105004398</name>
</gene>
<feature type="compositionally biased region" description="Polar residues" evidence="1">
    <location>
        <begin position="1"/>
        <end position="10"/>
    </location>
</feature>
<dbReference type="GeneID" id="105004398"/>
<feature type="region of interest" description="Disordered" evidence="1">
    <location>
        <begin position="1"/>
        <end position="95"/>
    </location>
</feature>
<evidence type="ECO:0000313" key="2">
    <source>
        <dbReference type="Proteomes" id="UP000515208"/>
    </source>
</evidence>
<proteinExistence type="predicted"/>
<keyword evidence="2" id="KW-1185">Reference proteome</keyword>
<feature type="compositionally biased region" description="Low complexity" evidence="1">
    <location>
        <begin position="117"/>
        <end position="143"/>
    </location>
</feature>
<dbReference type="Proteomes" id="UP000515208">
    <property type="component" value="Unplaced"/>
</dbReference>
<dbReference type="RefSeq" id="XP_010860296.1">
    <property type="nucleotide sequence ID" value="XM_010861994.1"/>
</dbReference>
<organism evidence="2 3">
    <name type="scientific">Bison bison bison</name>
    <name type="common">North American plains bison</name>
    <dbReference type="NCBI Taxonomy" id="43346"/>
    <lineage>
        <taxon>Eukaryota</taxon>
        <taxon>Metazoa</taxon>
        <taxon>Chordata</taxon>
        <taxon>Craniata</taxon>
        <taxon>Vertebrata</taxon>
        <taxon>Euteleostomi</taxon>
        <taxon>Mammalia</taxon>
        <taxon>Eutheria</taxon>
        <taxon>Laurasiatheria</taxon>
        <taxon>Artiodactyla</taxon>
        <taxon>Ruminantia</taxon>
        <taxon>Pecora</taxon>
        <taxon>Bovidae</taxon>
        <taxon>Bovinae</taxon>
        <taxon>Bison</taxon>
    </lineage>
</organism>
<dbReference type="OrthoDB" id="9838474at2759"/>
<sequence>MTATPRQLANPSAPGAATSVPTRGARPPDSRLAPPNPPCGVRMERRELGKKAARGRGTDGEPSAAGTAPKGRGDSRTSQDISTLGKSPPPPFLRGEYTQKVHVMEWRGIRARRLPAAHPAPTLTRGAGHGSRGSLAGRLSSLGRAREGGRKQGRRRLGKKWSRNGKIQTHPQQMVSRCKLRCFRAFPRARPLPPARAPPQTHSLGHTRARAHIYTHTHRHTRTHTHALPGEGRAARVQHETATQ</sequence>
<dbReference type="AlphaFoldDB" id="A0A6P3J138"/>
<feature type="region of interest" description="Disordered" evidence="1">
    <location>
        <begin position="117"/>
        <end position="173"/>
    </location>
</feature>
<evidence type="ECO:0000256" key="1">
    <source>
        <dbReference type="SAM" id="MobiDB-lite"/>
    </source>
</evidence>